<sequence>MNAVRTTDPLPTTTPNLLSAVNLRLALLGLPTLQGVHDAEEDLVAPLLERQRELSRRLDDRLPPVDERIEAFLADFLEGTDTQPRLPRRTLTLDLPGLARTLSLPVDADDYSSELLTSYRLANGVLHNPRNDRRTTAGVFHIAEGGLPIPADKKAVPREVFGHLLERALTPPAAALELPITSTQAQAASCFVSLLLRPLVVVGVPGRTRERRMETRFIVPGSMVANLDFVEGIFGNAGDPYLPENDAALDPLGWTGHTGCVILAPHLTHVTKQSLGLPHRDKATERQIRDGMCWSDPAERYNDGKAFKVCARDERGVMVTIIADNYFGYCKKEVKTQISMSANLFGGAEEEHSGGAMVFPSWDEGQEFANRYAAGSPTVDDVVSRDPAAWESHDLGWASLAGHPELVLVPTGARFSLATRSITWGDEAGTNGGGERGIPFRGDTTYLDPTGFRVAMKQVRNDPAQWTIIGTSPQTTVCHKPSTVSGGGKSEISKSIADAITLGNAYVADFDADMDAVEAIFERDWADRYVDTSWNGQDHRPILGSDRSMGSVIKLLTPSAEFSDDHNAFIRSIPPHVLELVFVIKRAYRPEWGEDWRSHFSVSRVNGRPGNRLRLDGQQVLVDMLRVGFESDGSYRLFSLRPDYAAAVKVQTEDDITASTVVPSVDPADEGRSVKYVENCEGLLFQRPDDAIKPGYDTIAEADIATPGTFLSNFEPLDRAAAQAMRDDAISLSEFTAPMRNLITEFATATSSALGATSGSAPAGYLACSARPRLVDGKPSKNPRYLQLRPDLADPVATRAAYTALRLHRGLAMDAPITTGVDVVAAGRRNNPPEPGAPALCAFSPLHYLELPELLMEFISSMTGKSPSTTGAGSEGAMTKSPFNALPTTYDLNAAFLSFALSEYDGWISGAGHVGPQVRVDHDISLLVPEVFARMTPQERDAQWLIEHGYLEPVADLEIDGRVVPASRLGHRITEAFTRTFLGRIFMHPTAVLTEAILRPETQDRQVFVDSVDVMVTTHERVARSYLEDGTIASACPPVRALLEIMANGTSSEGWTVHSPEFRALFTRESVLNSSWYAARLDAAQSAEVAELEAGIGALEAFLAGSPDRAGLGERLADVRAARDEAATPAARERLVGTLGRQQAFR</sequence>
<dbReference type="Proteomes" id="UP000013167">
    <property type="component" value="Unassembled WGS sequence"/>
</dbReference>
<dbReference type="AlphaFoldDB" id="N0E006"/>
<evidence type="ECO:0000313" key="2">
    <source>
        <dbReference type="EMBL" id="CCH70228.1"/>
    </source>
</evidence>
<comment type="caution">
    <text evidence="2">The sequence shown here is derived from an EMBL/GenBank/DDBJ whole genome shotgun (WGS) entry which is preliminary data.</text>
</comment>
<dbReference type="EMBL" id="CAIZ01000124">
    <property type="protein sequence ID" value="CCH70228.1"/>
    <property type="molecule type" value="Genomic_DNA"/>
</dbReference>
<dbReference type="InterPro" id="IPR058710">
    <property type="entry name" value="PEPCK_lobe_2"/>
</dbReference>
<dbReference type="Pfam" id="PF26300">
    <property type="entry name" value="PEPCK_PPi_lobe_2"/>
    <property type="match status" value="1"/>
</dbReference>
<gene>
    <name evidence="2" type="ORF">BN10_540007</name>
</gene>
<accession>N0E006</accession>
<reference evidence="2 3" key="1">
    <citation type="journal article" date="2013" name="ISME J.">
        <title>A metabolic model for members of the genus Tetrasphaera involved in enhanced biological phosphorus removal.</title>
        <authorList>
            <person name="Kristiansen R."/>
            <person name="Nguyen H.T.T."/>
            <person name="Saunders A.M."/>
            <person name="Nielsen J.L."/>
            <person name="Wimmer R."/>
            <person name="Le V.Q."/>
            <person name="McIlroy S.J."/>
            <person name="Petrovski S."/>
            <person name="Seviour R.J."/>
            <person name="Calteau A."/>
            <person name="Nielsen K.L."/>
            <person name="Nielsen P.H."/>
        </authorList>
    </citation>
    <scope>NUCLEOTIDE SEQUENCE [LARGE SCALE GENOMIC DNA]</scope>
    <source>
        <strain evidence="2 3">Lp2</strain>
    </source>
</reference>
<organism evidence="2 3">
    <name type="scientific">Phycicoccus elongatus Lp2</name>
    <dbReference type="NCBI Taxonomy" id="1193181"/>
    <lineage>
        <taxon>Bacteria</taxon>
        <taxon>Bacillati</taxon>
        <taxon>Actinomycetota</taxon>
        <taxon>Actinomycetes</taxon>
        <taxon>Micrococcales</taxon>
        <taxon>Intrasporangiaceae</taxon>
        <taxon>Phycicoccus</taxon>
    </lineage>
</organism>
<dbReference type="eggNOG" id="ENOG502Z83I">
    <property type="taxonomic scope" value="Bacteria"/>
</dbReference>
<feature type="domain" description="PPi-type phosphoenolpyruvate carboxykinase lobe 2" evidence="1">
    <location>
        <begin position="507"/>
        <end position="614"/>
    </location>
</feature>
<dbReference type="STRING" id="1193181.BN10_540007"/>
<evidence type="ECO:0000259" key="1">
    <source>
        <dbReference type="Pfam" id="PF26300"/>
    </source>
</evidence>
<dbReference type="HOGENOM" id="CLU_275663_0_0_11"/>
<evidence type="ECO:0000313" key="3">
    <source>
        <dbReference type="Proteomes" id="UP000013167"/>
    </source>
</evidence>
<dbReference type="RefSeq" id="WP_010850079.1">
    <property type="nucleotide sequence ID" value="NZ_HF570956.1"/>
</dbReference>
<keyword evidence="3" id="KW-1185">Reference proteome</keyword>
<proteinExistence type="predicted"/>
<name>N0E006_9MICO</name>
<protein>
    <recommendedName>
        <fullName evidence="1">PPi-type phosphoenolpyruvate carboxykinase lobe 2 domain-containing protein</fullName>
    </recommendedName>
</protein>